<keyword evidence="2" id="KW-0479">Metal-binding</keyword>
<dbReference type="Gene3D" id="3.30.70.330">
    <property type="match status" value="2"/>
</dbReference>
<keyword evidence="1 3" id="KW-0694">RNA-binding</keyword>
<evidence type="ECO:0000313" key="8">
    <source>
        <dbReference type="Proteomes" id="UP000187406"/>
    </source>
</evidence>
<accession>A0A1Q3C762</accession>
<evidence type="ECO:0000256" key="3">
    <source>
        <dbReference type="PROSITE-ProRule" id="PRU00176"/>
    </source>
</evidence>
<feature type="region of interest" description="Disordered" evidence="4">
    <location>
        <begin position="379"/>
        <end position="412"/>
    </location>
</feature>
<keyword evidence="8" id="KW-1185">Reference proteome</keyword>
<feature type="compositionally biased region" description="Basic residues" evidence="4">
    <location>
        <begin position="55"/>
        <end position="65"/>
    </location>
</feature>
<evidence type="ECO:0000256" key="2">
    <source>
        <dbReference type="PROSITE-ProRule" id="PRU00047"/>
    </source>
</evidence>
<feature type="compositionally biased region" description="Polar residues" evidence="4">
    <location>
        <begin position="66"/>
        <end position="84"/>
    </location>
</feature>
<dbReference type="SUPFAM" id="SSF57756">
    <property type="entry name" value="Retrovirus zinc finger-like domains"/>
    <property type="match status" value="1"/>
</dbReference>
<dbReference type="InterPro" id="IPR035979">
    <property type="entry name" value="RBD_domain_sf"/>
</dbReference>
<dbReference type="SMART" id="SM00360">
    <property type="entry name" value="RRM"/>
    <property type="match status" value="2"/>
</dbReference>
<dbReference type="GO" id="GO:0008270">
    <property type="term" value="F:zinc ion binding"/>
    <property type="evidence" value="ECO:0007669"/>
    <property type="project" value="UniProtKB-KW"/>
</dbReference>
<feature type="domain" description="RRM" evidence="5">
    <location>
        <begin position="297"/>
        <end position="373"/>
    </location>
</feature>
<evidence type="ECO:0000259" key="6">
    <source>
        <dbReference type="PROSITE" id="PS50158"/>
    </source>
</evidence>
<dbReference type="InterPro" id="IPR001878">
    <property type="entry name" value="Znf_CCHC"/>
</dbReference>
<dbReference type="InterPro" id="IPR000504">
    <property type="entry name" value="RRM_dom"/>
</dbReference>
<dbReference type="FunCoup" id="A0A1Q3C762">
    <property type="interactions" value="745"/>
</dbReference>
<dbReference type="PANTHER" id="PTHR23236">
    <property type="entry name" value="EUKARYOTIC TRANSLATION INITIATION FACTOR 4B/4H"/>
    <property type="match status" value="1"/>
</dbReference>
<dbReference type="GO" id="GO:0003723">
    <property type="term" value="F:RNA binding"/>
    <property type="evidence" value="ECO:0007669"/>
    <property type="project" value="UniProtKB-UniRule"/>
</dbReference>
<feature type="domain" description="RRM" evidence="5">
    <location>
        <begin position="202"/>
        <end position="279"/>
    </location>
</feature>
<feature type="compositionally biased region" description="Basic and acidic residues" evidence="4">
    <location>
        <begin position="186"/>
        <end position="195"/>
    </location>
</feature>
<dbReference type="InterPro" id="IPR036875">
    <property type="entry name" value="Znf_CCHC_sf"/>
</dbReference>
<dbReference type="AlphaFoldDB" id="A0A1Q3C762"/>
<dbReference type="STRING" id="3775.A0A1Q3C762"/>
<feature type="compositionally biased region" description="Basic residues" evidence="4">
    <location>
        <begin position="148"/>
        <end position="169"/>
    </location>
</feature>
<feature type="compositionally biased region" description="Basic and acidic residues" evidence="4">
    <location>
        <begin position="87"/>
        <end position="97"/>
    </location>
</feature>
<reference evidence="8" key="1">
    <citation type="submission" date="2016-04" db="EMBL/GenBank/DDBJ databases">
        <title>Cephalotus genome sequencing.</title>
        <authorList>
            <person name="Fukushima K."/>
            <person name="Hasebe M."/>
            <person name="Fang X."/>
        </authorList>
    </citation>
    <scope>NUCLEOTIDE SEQUENCE [LARGE SCALE GENOMIC DNA]</scope>
    <source>
        <strain evidence="8">cv. St1</strain>
    </source>
</reference>
<feature type="domain" description="CCHC-type" evidence="6">
    <location>
        <begin position="435"/>
        <end position="450"/>
    </location>
</feature>
<proteinExistence type="predicted"/>
<dbReference type="InterPro" id="IPR012677">
    <property type="entry name" value="Nucleotide-bd_a/b_plait_sf"/>
</dbReference>
<evidence type="ECO:0000256" key="1">
    <source>
        <dbReference type="ARBA" id="ARBA00022884"/>
    </source>
</evidence>
<keyword evidence="2" id="KW-0863">Zinc-finger</keyword>
<dbReference type="InterPro" id="IPR034361">
    <property type="entry name" value="PHIP1_RRM1"/>
</dbReference>
<organism evidence="7 8">
    <name type="scientific">Cephalotus follicularis</name>
    <name type="common">Albany pitcher plant</name>
    <dbReference type="NCBI Taxonomy" id="3775"/>
    <lineage>
        <taxon>Eukaryota</taxon>
        <taxon>Viridiplantae</taxon>
        <taxon>Streptophyta</taxon>
        <taxon>Embryophyta</taxon>
        <taxon>Tracheophyta</taxon>
        <taxon>Spermatophyta</taxon>
        <taxon>Magnoliopsida</taxon>
        <taxon>eudicotyledons</taxon>
        <taxon>Gunneridae</taxon>
        <taxon>Pentapetalae</taxon>
        <taxon>rosids</taxon>
        <taxon>fabids</taxon>
        <taxon>Oxalidales</taxon>
        <taxon>Cephalotaceae</taxon>
        <taxon>Cephalotus</taxon>
    </lineage>
</organism>
<sequence length="462" mass="50664">MVLSNKKLKQRLRAKLAESVADTIIAKPEPTLPDPNSQPQKSLKHLIDSVTQKPRLSKREKRRKIQSLQGLNTVDNNNKSSGSNEVVRIDEVVKEAEAASDGGSDGEKKKKKKKRKRDDHIEEDVKEAEVASNGGGSDEVAKEVKKNEKAKKKEKYKKKNMNKKKKKKEAKSQAENSGCQQQGAVETEKNGERSEVNEEVATKVYVGGIPYYSNEDDIRSYFEGCGSITEVDCMKFPDSGKFRGIAIINFKTEGAAKRALALDGSEMGELSLKIQPYKTTKAHKSSDFAPKVVEGYNRIYAGNLSWDITEDDLRKLFSDCKISSIRWGMNKETEEFLGFAHVDFSDSLSLMMALKLDQRIVCGRPVKISCAVPMKEAKTRSKSVPSGKGADTGALNSVHPSEGADAGAWNSAHTSEVADPSGLVAGSGKMRRRTCYECGGKGHLFSACPNKQPAGPSILNTN</sequence>
<evidence type="ECO:0000259" key="5">
    <source>
        <dbReference type="PROSITE" id="PS50102"/>
    </source>
</evidence>
<keyword evidence="2" id="KW-0862">Zinc</keyword>
<dbReference type="OrthoDB" id="439808at2759"/>
<feature type="region of interest" description="Disordered" evidence="4">
    <location>
        <begin position="26"/>
        <end position="195"/>
    </location>
</feature>
<evidence type="ECO:0000313" key="7">
    <source>
        <dbReference type="EMBL" id="GAV76060.1"/>
    </source>
</evidence>
<evidence type="ECO:0000256" key="4">
    <source>
        <dbReference type="SAM" id="MobiDB-lite"/>
    </source>
</evidence>
<dbReference type="Proteomes" id="UP000187406">
    <property type="component" value="Unassembled WGS sequence"/>
</dbReference>
<dbReference type="Gene3D" id="4.10.60.10">
    <property type="entry name" value="Zinc finger, CCHC-type"/>
    <property type="match status" value="1"/>
</dbReference>
<dbReference type="PROSITE" id="PS50158">
    <property type="entry name" value="ZF_CCHC"/>
    <property type="match status" value="1"/>
</dbReference>
<dbReference type="Pfam" id="PF00076">
    <property type="entry name" value="RRM_1"/>
    <property type="match status" value="2"/>
</dbReference>
<protein>
    <submittedName>
        <fullName evidence="7">RRM_1 domain-containing protein</fullName>
    </submittedName>
</protein>
<dbReference type="EMBL" id="BDDD01001448">
    <property type="protein sequence ID" value="GAV76060.1"/>
    <property type="molecule type" value="Genomic_DNA"/>
</dbReference>
<dbReference type="PANTHER" id="PTHR23236:SF24">
    <property type="entry name" value="PHRAGMOPLASTIN INTERACTING PROTEIN 1"/>
    <property type="match status" value="1"/>
</dbReference>
<dbReference type="InParanoid" id="A0A1Q3C762"/>
<dbReference type="SUPFAM" id="SSF54928">
    <property type="entry name" value="RNA-binding domain, RBD"/>
    <property type="match status" value="2"/>
</dbReference>
<dbReference type="PROSITE" id="PS50102">
    <property type="entry name" value="RRM"/>
    <property type="match status" value="2"/>
</dbReference>
<comment type="caution">
    <text evidence="7">The sequence shown here is derived from an EMBL/GenBank/DDBJ whole genome shotgun (WGS) entry which is preliminary data.</text>
</comment>
<feature type="compositionally biased region" description="Polar residues" evidence="4">
    <location>
        <begin position="173"/>
        <end position="184"/>
    </location>
</feature>
<gene>
    <name evidence="7" type="ORF">CFOL_v3_19535</name>
</gene>
<name>A0A1Q3C762_CEPFO</name>
<dbReference type="CDD" id="cd12271">
    <property type="entry name" value="RRM1_PHIP1"/>
    <property type="match status" value="1"/>
</dbReference>